<keyword evidence="6" id="KW-0433">Leucine-rich repeat</keyword>
<dbReference type="SUPFAM" id="SSF56112">
    <property type="entry name" value="Protein kinase-like (PK-like)"/>
    <property type="match status" value="1"/>
</dbReference>
<evidence type="ECO:0000256" key="21">
    <source>
        <dbReference type="SAM" id="Phobius"/>
    </source>
</evidence>
<dbReference type="GO" id="GO:0009791">
    <property type="term" value="P:post-embryonic development"/>
    <property type="evidence" value="ECO:0007669"/>
    <property type="project" value="UniProtKB-ARBA"/>
</dbReference>
<keyword evidence="16" id="KW-0675">Receptor</keyword>
<evidence type="ECO:0000256" key="5">
    <source>
        <dbReference type="ARBA" id="ARBA00022553"/>
    </source>
</evidence>
<dbReference type="EMBL" id="MH176264">
    <property type="protein sequence ID" value="QAS62446.1"/>
    <property type="molecule type" value="mRNA"/>
</dbReference>
<reference evidence="24" key="1">
    <citation type="submission" date="2018-04" db="EMBL/GenBank/DDBJ databases">
        <title>Genome-wide analysis of LRR-RLK.</title>
        <authorList>
            <person name="Liu M."/>
        </authorList>
    </citation>
    <scope>NUCLEOTIDE SEQUENCE</scope>
</reference>
<dbReference type="Pfam" id="PF13855">
    <property type="entry name" value="LRR_8"/>
    <property type="match status" value="2"/>
</dbReference>
<comment type="catalytic activity">
    <reaction evidence="18">
        <text>L-threonyl-[protein] + ATP = O-phospho-L-threonyl-[protein] + ADP + H(+)</text>
        <dbReference type="Rhea" id="RHEA:46608"/>
        <dbReference type="Rhea" id="RHEA-COMP:11060"/>
        <dbReference type="Rhea" id="RHEA-COMP:11605"/>
        <dbReference type="ChEBI" id="CHEBI:15378"/>
        <dbReference type="ChEBI" id="CHEBI:30013"/>
        <dbReference type="ChEBI" id="CHEBI:30616"/>
        <dbReference type="ChEBI" id="CHEBI:61977"/>
        <dbReference type="ChEBI" id="CHEBI:456216"/>
        <dbReference type="EC" id="2.7.11.1"/>
    </reaction>
</comment>
<feature type="signal peptide" evidence="22">
    <location>
        <begin position="1"/>
        <end position="27"/>
    </location>
</feature>
<dbReference type="Gene3D" id="3.30.200.20">
    <property type="entry name" value="Phosphorylase Kinase, domain 1"/>
    <property type="match status" value="1"/>
</dbReference>
<name>A0A410N696_9MAGN</name>
<dbReference type="SUPFAM" id="SSF52058">
    <property type="entry name" value="L domain-like"/>
    <property type="match status" value="2"/>
</dbReference>
<dbReference type="GO" id="GO:0004674">
    <property type="term" value="F:protein serine/threonine kinase activity"/>
    <property type="evidence" value="ECO:0007669"/>
    <property type="project" value="UniProtKB-KW"/>
</dbReference>
<evidence type="ECO:0000256" key="18">
    <source>
        <dbReference type="ARBA" id="ARBA00047899"/>
    </source>
</evidence>
<dbReference type="Gene3D" id="3.80.10.10">
    <property type="entry name" value="Ribonuclease Inhibitor"/>
    <property type="match status" value="3"/>
</dbReference>
<organism evidence="24">
    <name type="scientific">Sedum alfredii</name>
    <dbReference type="NCBI Taxonomy" id="439688"/>
    <lineage>
        <taxon>Eukaryota</taxon>
        <taxon>Viridiplantae</taxon>
        <taxon>Streptophyta</taxon>
        <taxon>Embryophyta</taxon>
        <taxon>Tracheophyta</taxon>
        <taxon>Spermatophyta</taxon>
        <taxon>Magnoliopsida</taxon>
        <taxon>eudicotyledons</taxon>
        <taxon>Gunneridae</taxon>
        <taxon>Pentapetalae</taxon>
        <taxon>Saxifragales</taxon>
        <taxon>Crassulaceae</taxon>
        <taxon>Sedum</taxon>
    </lineage>
</organism>
<evidence type="ECO:0000256" key="9">
    <source>
        <dbReference type="ARBA" id="ARBA00022729"/>
    </source>
</evidence>
<accession>A0A410N696</accession>
<evidence type="ECO:0000256" key="7">
    <source>
        <dbReference type="ARBA" id="ARBA00022679"/>
    </source>
</evidence>
<dbReference type="InterPro" id="IPR001611">
    <property type="entry name" value="Leu-rich_rpt"/>
</dbReference>
<dbReference type="Gene3D" id="1.10.510.10">
    <property type="entry name" value="Transferase(Phosphotransferase) domain 1"/>
    <property type="match status" value="1"/>
</dbReference>
<evidence type="ECO:0000256" key="4">
    <source>
        <dbReference type="ARBA" id="ARBA00022527"/>
    </source>
</evidence>
<evidence type="ECO:0000256" key="14">
    <source>
        <dbReference type="ARBA" id="ARBA00022989"/>
    </source>
</evidence>
<dbReference type="PROSITE" id="PS00109">
    <property type="entry name" value="PROTEIN_KINASE_TYR"/>
    <property type="match status" value="1"/>
</dbReference>
<keyword evidence="11 20" id="KW-0547">Nucleotide-binding</keyword>
<evidence type="ECO:0000256" key="20">
    <source>
        <dbReference type="PROSITE-ProRule" id="PRU10141"/>
    </source>
</evidence>
<dbReference type="PROSITE" id="PS50011">
    <property type="entry name" value="PROTEIN_KINASE_DOM"/>
    <property type="match status" value="1"/>
</dbReference>
<keyword evidence="14 21" id="KW-1133">Transmembrane helix</keyword>
<comment type="subcellular location">
    <subcellularLocation>
        <location evidence="1">Cell membrane</location>
    </subcellularLocation>
    <subcellularLocation>
        <location evidence="2">Membrane</location>
        <topology evidence="2">Single-pass type I membrane protein</topology>
    </subcellularLocation>
</comment>
<dbReference type="InterPro" id="IPR011009">
    <property type="entry name" value="Kinase-like_dom_sf"/>
</dbReference>
<evidence type="ECO:0000256" key="15">
    <source>
        <dbReference type="ARBA" id="ARBA00023136"/>
    </source>
</evidence>
<dbReference type="FunFam" id="3.30.200.20:FF:000309">
    <property type="entry name" value="Leucine-rich repeat receptor protein kinase MSP1"/>
    <property type="match status" value="1"/>
</dbReference>
<evidence type="ECO:0000256" key="19">
    <source>
        <dbReference type="ARBA" id="ARBA00048679"/>
    </source>
</evidence>
<dbReference type="GO" id="GO:0005524">
    <property type="term" value="F:ATP binding"/>
    <property type="evidence" value="ECO:0007669"/>
    <property type="project" value="UniProtKB-UniRule"/>
</dbReference>
<keyword evidence="13 20" id="KW-0067">ATP-binding</keyword>
<evidence type="ECO:0000313" key="24">
    <source>
        <dbReference type="EMBL" id="QAS62446.1"/>
    </source>
</evidence>
<evidence type="ECO:0000256" key="6">
    <source>
        <dbReference type="ARBA" id="ARBA00022614"/>
    </source>
</evidence>
<comment type="catalytic activity">
    <reaction evidence="19">
        <text>L-seryl-[protein] + ATP = O-phospho-L-seryl-[protein] + ADP + H(+)</text>
        <dbReference type="Rhea" id="RHEA:17989"/>
        <dbReference type="Rhea" id="RHEA-COMP:9863"/>
        <dbReference type="Rhea" id="RHEA-COMP:11604"/>
        <dbReference type="ChEBI" id="CHEBI:15378"/>
        <dbReference type="ChEBI" id="CHEBI:29999"/>
        <dbReference type="ChEBI" id="CHEBI:30616"/>
        <dbReference type="ChEBI" id="CHEBI:83421"/>
        <dbReference type="ChEBI" id="CHEBI:456216"/>
        <dbReference type="EC" id="2.7.11.1"/>
    </reaction>
</comment>
<evidence type="ECO:0000256" key="13">
    <source>
        <dbReference type="ARBA" id="ARBA00022840"/>
    </source>
</evidence>
<keyword evidence="9 22" id="KW-0732">Signal</keyword>
<keyword evidence="8 21" id="KW-0812">Transmembrane</keyword>
<keyword evidence="5" id="KW-0597">Phosphoprotein</keyword>
<evidence type="ECO:0000256" key="12">
    <source>
        <dbReference type="ARBA" id="ARBA00022777"/>
    </source>
</evidence>
<dbReference type="FunFam" id="3.80.10.10:FF:000233">
    <property type="entry name" value="Leucine-rich repeat receptor-like protein kinase TDR"/>
    <property type="match status" value="1"/>
</dbReference>
<dbReference type="InterPro" id="IPR008266">
    <property type="entry name" value="Tyr_kinase_AS"/>
</dbReference>
<dbReference type="PROSITE" id="PS00107">
    <property type="entry name" value="PROTEIN_KINASE_ATP"/>
    <property type="match status" value="1"/>
</dbReference>
<keyword evidence="17" id="KW-0325">Glycoprotein</keyword>
<keyword evidence="12" id="KW-0418">Kinase</keyword>
<evidence type="ECO:0000256" key="2">
    <source>
        <dbReference type="ARBA" id="ARBA00004479"/>
    </source>
</evidence>
<evidence type="ECO:0000256" key="22">
    <source>
        <dbReference type="SAM" id="SignalP"/>
    </source>
</evidence>
<dbReference type="InterPro" id="IPR003591">
    <property type="entry name" value="Leu-rich_rpt_typical-subtyp"/>
</dbReference>
<evidence type="ECO:0000256" key="11">
    <source>
        <dbReference type="ARBA" id="ARBA00022741"/>
    </source>
</evidence>
<dbReference type="InterPro" id="IPR032675">
    <property type="entry name" value="LRR_dom_sf"/>
</dbReference>
<dbReference type="PANTHER" id="PTHR48053:SF22">
    <property type="entry name" value="MDIS1-INTERACTING RECEPTOR LIKE KINASE 2-LIKE"/>
    <property type="match status" value="1"/>
</dbReference>
<evidence type="ECO:0000256" key="1">
    <source>
        <dbReference type="ARBA" id="ARBA00004236"/>
    </source>
</evidence>
<evidence type="ECO:0000256" key="3">
    <source>
        <dbReference type="ARBA" id="ARBA00012513"/>
    </source>
</evidence>
<evidence type="ECO:0000259" key="23">
    <source>
        <dbReference type="PROSITE" id="PS50011"/>
    </source>
</evidence>
<dbReference type="EC" id="2.7.11.1" evidence="3"/>
<keyword evidence="7" id="KW-0808">Transferase</keyword>
<dbReference type="InterPro" id="IPR017441">
    <property type="entry name" value="Protein_kinase_ATP_BS"/>
</dbReference>
<dbReference type="PRINTS" id="PR00019">
    <property type="entry name" value="LEURICHRPT"/>
</dbReference>
<keyword evidence="15 21" id="KW-0472">Membrane</keyword>
<evidence type="ECO:0000256" key="8">
    <source>
        <dbReference type="ARBA" id="ARBA00022692"/>
    </source>
</evidence>
<dbReference type="InterPro" id="IPR051716">
    <property type="entry name" value="Plant_RL_S/T_kinase"/>
</dbReference>
<protein>
    <recommendedName>
        <fullName evidence="3">non-specific serine/threonine protein kinase</fullName>
        <ecNumber evidence="3">2.7.11.1</ecNumber>
    </recommendedName>
</protein>
<dbReference type="GO" id="GO:0005886">
    <property type="term" value="C:plasma membrane"/>
    <property type="evidence" value="ECO:0007669"/>
    <property type="project" value="UniProtKB-SubCell"/>
</dbReference>
<dbReference type="FunFam" id="3.80.10.10:FF:000095">
    <property type="entry name" value="LRR receptor-like serine/threonine-protein kinase GSO1"/>
    <property type="match status" value="1"/>
</dbReference>
<dbReference type="PANTHER" id="PTHR48053">
    <property type="entry name" value="LEUCINE RICH REPEAT FAMILY PROTEIN, EXPRESSED"/>
    <property type="match status" value="1"/>
</dbReference>
<keyword evidence="10" id="KW-0677">Repeat</keyword>
<evidence type="ECO:0000256" key="10">
    <source>
        <dbReference type="ARBA" id="ARBA00022737"/>
    </source>
</evidence>
<feature type="transmembrane region" description="Helical" evidence="21">
    <location>
        <begin position="564"/>
        <end position="589"/>
    </location>
</feature>
<dbReference type="InterPro" id="IPR001245">
    <property type="entry name" value="Ser-Thr/Tyr_kinase_cat_dom"/>
</dbReference>
<dbReference type="InterPro" id="IPR000719">
    <property type="entry name" value="Prot_kinase_dom"/>
</dbReference>
<dbReference type="FunFam" id="1.10.510.10:FF:000479">
    <property type="entry name" value="Leucine-rich repeat receptor-like protein kinase"/>
    <property type="match status" value="1"/>
</dbReference>
<proteinExistence type="evidence at transcript level"/>
<dbReference type="AlphaFoldDB" id="A0A410N696"/>
<dbReference type="Pfam" id="PF00560">
    <property type="entry name" value="LRR_1"/>
    <property type="match status" value="8"/>
</dbReference>
<feature type="chain" id="PRO_5019156435" description="non-specific serine/threonine protein kinase" evidence="22">
    <location>
        <begin position="28"/>
        <end position="928"/>
    </location>
</feature>
<evidence type="ECO:0000256" key="16">
    <source>
        <dbReference type="ARBA" id="ARBA00023170"/>
    </source>
</evidence>
<feature type="binding site" evidence="20">
    <location>
        <position position="662"/>
    </location>
    <ligand>
        <name>ATP</name>
        <dbReference type="ChEBI" id="CHEBI:30616"/>
    </ligand>
</feature>
<keyword evidence="4" id="KW-0723">Serine/threonine-protein kinase</keyword>
<evidence type="ECO:0000256" key="17">
    <source>
        <dbReference type="ARBA" id="ARBA00023180"/>
    </source>
</evidence>
<dbReference type="SMART" id="SM00369">
    <property type="entry name" value="LRR_TYP"/>
    <property type="match status" value="8"/>
</dbReference>
<dbReference type="Pfam" id="PF07714">
    <property type="entry name" value="PK_Tyr_Ser-Thr"/>
    <property type="match status" value="1"/>
</dbReference>
<feature type="domain" description="Protein kinase" evidence="23">
    <location>
        <begin position="633"/>
        <end position="910"/>
    </location>
</feature>
<sequence length="928" mass="101762">MAKLACFFMLFSVAISSFLPLFHFVTASDPGPGLLMWKDSLEIKGPLNDSWTSNTLSPRNNCCGWIGISCDLKGDITRIHLSGMGLVGSLVDFPFLQFPSLVSLNLSLNSLGGILPPHLANLTTLTTLDLSRNNFFGQVPSSVGSMNKLLFLDLSRNYFSGVIPPEISTLVNLETLFLHSNNIGGFIPASLGNLSSLSDLDLTNNNLTGSIPDTIGNLKYLRDFDLAVNRLSGPIPTSLGNLSRLICFFPAVNYLSGYIPSELGKLRNLLFLELSYNNLSGPVPQFTNLTYLRRLHLHDNQLSGDISGFSCLNPQVETIDMSNNQLYGELSSRWGQCKNLASLKMSRNRISGKIPTGLVELAQLRQLHLSSNSFEGEIPKQLMMRPYLFDLDLSNNNLSGNIPHDFGMISELRFLRLEKNHLTGSIPKLIGTCWKLVNLTMGNNRLTGSIPPEIGNLNSIRVLSVDHNLLTGEIPLELGNLVSLEILDLSYNGLCGSIPFSFNMMTSLVSIDLSSNRLEGEVPDFPSYLNISLDAFANNKDLCGTFPGISSCKTSTAHAKNKNLLLLILLPVSGATILVLAALVILMIYNRLGKIRIHNLGHEAEVTPANLLSTLNFDGKKLYESIIQSTKGFNSVYCIGTGGTSSVYKAEISTGETVAVKKLNALYESNDVGLKTFAREVHALTEIRHKNIVKLLGFCTHSQHSFLVYEYITRGSLRNLLSTDEEAARFDWQKRVDVITGMANGLCYLHHGCSSPIIHRDISSNNVLLGSNYQSYISDFGMARLLSSTDSSSSSAETYGGTYGYMAPELAYTMKADEKCDVYSFGVVALEVLTGHHPGDLVALLSGPNAPSTVHMTLLKELLDTRLLPPSHKLVPDVICSTKLAFSCVRVMPESRPSMLQVCQEFESYKRMAVLVDFNAVSIGHFYD</sequence>